<feature type="transmembrane region" description="Helical" evidence="2">
    <location>
        <begin position="177"/>
        <end position="197"/>
    </location>
</feature>
<evidence type="ECO:0000256" key="1">
    <source>
        <dbReference type="ARBA" id="ARBA00009067"/>
    </source>
</evidence>
<dbReference type="InterPro" id="IPR003675">
    <property type="entry name" value="Rce1/LyrA-like_dom"/>
</dbReference>
<evidence type="ECO:0000259" key="3">
    <source>
        <dbReference type="Pfam" id="PF02517"/>
    </source>
</evidence>
<accession>A0A0R1V5Q7</accession>
<feature type="transmembrane region" description="Helical" evidence="2">
    <location>
        <begin position="145"/>
        <end position="165"/>
    </location>
</feature>
<keyword evidence="5" id="KW-1185">Reference proteome</keyword>
<evidence type="ECO:0000313" key="5">
    <source>
        <dbReference type="Proteomes" id="UP000051166"/>
    </source>
</evidence>
<sequence>MKKQLLLIMVIIPIILGTTITSVIPVGIANSAGNVLGSIDVPLFELPFIFIYIAVIKLIWKFNFSFSLKNWFVPFIAIVSLLVTVFANIVTSKSLTVIFQKIPGGQILLAVLISLLAAIIIGLFEETVFRGVIFNYLFFIFRKTNRPVLFAGVLSSVIFGAVHLSNTLFGGGAEWGYTLYQVIYAAAIGFVFAMVYVKTKSLVIPIVLHALIDWSDLFFNLAGEPAMTGISWTPVILTIIYVVSGYMIYQTIEPNSFKSLGLKPE</sequence>
<dbReference type="AlphaFoldDB" id="A0A0R1V5Q7"/>
<dbReference type="PATRIC" id="fig|1423801.4.peg.1990"/>
<organism evidence="4 5">
    <name type="scientific">Liquorilactobacillus satsumensis DSM 16230 = JCM 12392</name>
    <dbReference type="NCBI Taxonomy" id="1423801"/>
    <lineage>
        <taxon>Bacteria</taxon>
        <taxon>Bacillati</taxon>
        <taxon>Bacillota</taxon>
        <taxon>Bacilli</taxon>
        <taxon>Lactobacillales</taxon>
        <taxon>Lactobacillaceae</taxon>
        <taxon>Liquorilactobacillus</taxon>
    </lineage>
</organism>
<comment type="similarity">
    <text evidence="1">Belongs to the UPF0177 family.</text>
</comment>
<protein>
    <recommendedName>
        <fullName evidence="3">CAAX prenyl protease 2/Lysostaphin resistance protein A-like domain-containing protein</fullName>
    </recommendedName>
</protein>
<dbReference type="STRING" id="1423801.FD50_GL001948"/>
<keyword evidence="2" id="KW-0472">Membrane</keyword>
<keyword evidence="2" id="KW-0812">Transmembrane</keyword>
<proteinExistence type="inferred from homology"/>
<keyword evidence="2" id="KW-1133">Transmembrane helix</keyword>
<name>A0A0R1V5Q7_9LACO</name>
<comment type="caution">
    <text evidence="4">The sequence shown here is derived from an EMBL/GenBank/DDBJ whole genome shotgun (WGS) entry which is preliminary data.</text>
</comment>
<feature type="domain" description="CAAX prenyl protease 2/Lysostaphin resistance protein A-like" evidence="3">
    <location>
        <begin position="110"/>
        <end position="214"/>
    </location>
</feature>
<dbReference type="GeneID" id="98309173"/>
<dbReference type="GO" id="GO:0080120">
    <property type="term" value="P:CAAX-box protein maturation"/>
    <property type="evidence" value="ECO:0007669"/>
    <property type="project" value="UniProtKB-ARBA"/>
</dbReference>
<dbReference type="GO" id="GO:0004175">
    <property type="term" value="F:endopeptidase activity"/>
    <property type="evidence" value="ECO:0007669"/>
    <property type="project" value="UniProtKB-ARBA"/>
</dbReference>
<dbReference type="Proteomes" id="UP000051166">
    <property type="component" value="Unassembled WGS sequence"/>
</dbReference>
<dbReference type="RefSeq" id="WP_056961825.1">
    <property type="nucleotide sequence ID" value="NZ_AZFQ01000054.1"/>
</dbReference>
<evidence type="ECO:0000256" key="2">
    <source>
        <dbReference type="SAM" id="Phobius"/>
    </source>
</evidence>
<dbReference type="EMBL" id="AZFQ01000054">
    <property type="protein sequence ID" value="KRL97003.1"/>
    <property type="molecule type" value="Genomic_DNA"/>
</dbReference>
<gene>
    <name evidence="4" type="ORF">FD50_GL001948</name>
</gene>
<feature type="transmembrane region" description="Helical" evidence="2">
    <location>
        <begin position="41"/>
        <end position="60"/>
    </location>
</feature>
<feature type="transmembrane region" description="Helical" evidence="2">
    <location>
        <begin position="72"/>
        <end position="90"/>
    </location>
</feature>
<feature type="transmembrane region" description="Helical" evidence="2">
    <location>
        <begin position="229"/>
        <end position="249"/>
    </location>
</feature>
<reference evidence="4 5" key="1">
    <citation type="journal article" date="2015" name="Genome Announc.">
        <title>Expanding the biotechnology potential of lactobacilli through comparative genomics of 213 strains and associated genera.</title>
        <authorList>
            <person name="Sun Z."/>
            <person name="Harris H.M."/>
            <person name="McCann A."/>
            <person name="Guo C."/>
            <person name="Argimon S."/>
            <person name="Zhang W."/>
            <person name="Yang X."/>
            <person name="Jeffery I.B."/>
            <person name="Cooney J.C."/>
            <person name="Kagawa T.F."/>
            <person name="Liu W."/>
            <person name="Song Y."/>
            <person name="Salvetti E."/>
            <person name="Wrobel A."/>
            <person name="Rasinkangas P."/>
            <person name="Parkhill J."/>
            <person name="Rea M.C."/>
            <person name="O'Sullivan O."/>
            <person name="Ritari J."/>
            <person name="Douillard F.P."/>
            <person name="Paul Ross R."/>
            <person name="Yang R."/>
            <person name="Briner A.E."/>
            <person name="Felis G.E."/>
            <person name="de Vos W.M."/>
            <person name="Barrangou R."/>
            <person name="Klaenhammer T.R."/>
            <person name="Caufield P.W."/>
            <person name="Cui Y."/>
            <person name="Zhang H."/>
            <person name="O'Toole P.W."/>
        </authorList>
    </citation>
    <scope>NUCLEOTIDE SEQUENCE [LARGE SCALE GENOMIC DNA]</scope>
    <source>
        <strain evidence="4 5">DSM 16230</strain>
    </source>
</reference>
<evidence type="ECO:0000313" key="4">
    <source>
        <dbReference type="EMBL" id="KRL97003.1"/>
    </source>
</evidence>
<dbReference type="OrthoDB" id="1437285at2"/>
<dbReference type="Pfam" id="PF02517">
    <property type="entry name" value="Rce1-like"/>
    <property type="match status" value="1"/>
</dbReference>
<feature type="transmembrane region" description="Helical" evidence="2">
    <location>
        <begin position="102"/>
        <end position="124"/>
    </location>
</feature>
<feature type="transmembrane region" description="Helical" evidence="2">
    <location>
        <begin position="7"/>
        <end position="29"/>
    </location>
</feature>